<keyword evidence="2" id="KW-1185">Reference proteome</keyword>
<comment type="caution">
    <text evidence="1">The sequence shown here is derived from an EMBL/GenBank/DDBJ whole genome shotgun (WGS) entry which is preliminary data.</text>
</comment>
<dbReference type="EMBL" id="JAPYKS010000001">
    <property type="protein sequence ID" value="MEI9407229.1"/>
    <property type="molecule type" value="Genomic_DNA"/>
</dbReference>
<protein>
    <submittedName>
        <fullName evidence="1">Uncharacterized protein</fullName>
    </submittedName>
</protein>
<dbReference type="RefSeq" id="WP_337104516.1">
    <property type="nucleotide sequence ID" value="NZ_JAPYKS010000001.1"/>
</dbReference>
<sequence length="75" mass="8271">MSALAQRTVSPDVRQAIVRYLIDNVDSPSVSLSEVIRAVRKIFPLCELTDWELGDHIARSAIDAGFAIEFDADVP</sequence>
<gene>
    <name evidence="1" type="ORF">O7A60_00360</name>
</gene>
<organism evidence="1 2">
    <name type="scientific">Mesorhizobium salmacidum</name>
    <dbReference type="NCBI Taxonomy" id="3015171"/>
    <lineage>
        <taxon>Bacteria</taxon>
        <taxon>Pseudomonadati</taxon>
        <taxon>Pseudomonadota</taxon>
        <taxon>Alphaproteobacteria</taxon>
        <taxon>Hyphomicrobiales</taxon>
        <taxon>Phyllobacteriaceae</taxon>
        <taxon>Mesorhizobium</taxon>
    </lineage>
</organism>
<evidence type="ECO:0000313" key="1">
    <source>
        <dbReference type="EMBL" id="MEI9407229.1"/>
    </source>
</evidence>
<reference evidence="1 2" key="1">
    <citation type="submission" date="2022-12" db="EMBL/GenBank/DDBJ databases">
        <authorList>
            <person name="Muema E."/>
        </authorList>
    </citation>
    <scope>NUCLEOTIDE SEQUENCE [LARGE SCALE GENOMIC DNA]</scope>
    <source>
        <strain evidence="2">1326</strain>
    </source>
</reference>
<name>A0ABU8KQS5_9HYPH</name>
<evidence type="ECO:0000313" key="2">
    <source>
        <dbReference type="Proteomes" id="UP001387293"/>
    </source>
</evidence>
<accession>A0ABU8KQS5</accession>
<proteinExistence type="predicted"/>
<dbReference type="Proteomes" id="UP001387293">
    <property type="component" value="Unassembled WGS sequence"/>
</dbReference>